<dbReference type="CDD" id="cd02233">
    <property type="entry name" value="cupin_HNL-like"/>
    <property type="match status" value="1"/>
</dbReference>
<evidence type="ECO:0000313" key="3">
    <source>
        <dbReference type="Proteomes" id="UP000443153"/>
    </source>
</evidence>
<comment type="caution">
    <text evidence="2">The sequence shown here is derived from an EMBL/GenBank/DDBJ whole genome shotgun (WGS) entry which is preliminary data.</text>
</comment>
<dbReference type="SUPFAM" id="SSF51182">
    <property type="entry name" value="RmlC-like cupins"/>
    <property type="match status" value="1"/>
</dbReference>
<dbReference type="PANTHER" id="PTHR43698:SF1">
    <property type="entry name" value="BLL4564 PROTEIN"/>
    <property type="match status" value="1"/>
</dbReference>
<dbReference type="RefSeq" id="WP_154364866.1">
    <property type="nucleotide sequence ID" value="NZ_WKJH01000003.1"/>
</dbReference>
<gene>
    <name evidence="2" type="ORF">GJ691_06085</name>
</gene>
<dbReference type="OrthoDB" id="9802489at2"/>
<keyword evidence="3" id="KW-1185">Reference proteome</keyword>
<reference evidence="2 3" key="1">
    <citation type="submission" date="2019-11" db="EMBL/GenBank/DDBJ databases">
        <title>Maribacter lutea sp. nov., a marine bacterium isolated from intertidal sand.</title>
        <authorList>
            <person name="Liu A."/>
        </authorList>
    </citation>
    <scope>NUCLEOTIDE SEQUENCE [LARGE SCALE GENOMIC DNA]</scope>
    <source>
        <strain evidence="2 3">RZ05</strain>
    </source>
</reference>
<feature type="domain" description="Cupin type-2" evidence="1">
    <location>
        <begin position="73"/>
        <end position="129"/>
    </location>
</feature>
<dbReference type="PANTHER" id="PTHR43698">
    <property type="entry name" value="RIBD C-TERMINAL DOMAIN CONTAINING PROTEIN"/>
    <property type="match status" value="1"/>
</dbReference>
<dbReference type="InterPro" id="IPR014710">
    <property type="entry name" value="RmlC-like_jellyroll"/>
</dbReference>
<dbReference type="Proteomes" id="UP000443153">
    <property type="component" value="Unassembled WGS sequence"/>
</dbReference>
<dbReference type="InterPro" id="IPR013096">
    <property type="entry name" value="Cupin_2"/>
</dbReference>
<evidence type="ECO:0000313" key="2">
    <source>
        <dbReference type="EMBL" id="MRX63732.1"/>
    </source>
</evidence>
<dbReference type="InterPro" id="IPR047263">
    <property type="entry name" value="HNL-like_cupin"/>
</dbReference>
<dbReference type="EMBL" id="WKJH01000003">
    <property type="protein sequence ID" value="MRX63732.1"/>
    <property type="molecule type" value="Genomic_DNA"/>
</dbReference>
<organism evidence="2 3">
    <name type="scientific">Maribacter luteus</name>
    <dbReference type="NCBI Taxonomy" id="2594478"/>
    <lineage>
        <taxon>Bacteria</taxon>
        <taxon>Pseudomonadati</taxon>
        <taxon>Bacteroidota</taxon>
        <taxon>Flavobacteriia</taxon>
        <taxon>Flavobacteriales</taxon>
        <taxon>Flavobacteriaceae</taxon>
        <taxon>Maribacter</taxon>
    </lineage>
</organism>
<accession>A0A6I2MKY0</accession>
<proteinExistence type="predicted"/>
<dbReference type="AlphaFoldDB" id="A0A6I2MKY0"/>
<dbReference type="Gene3D" id="2.60.120.10">
    <property type="entry name" value="Jelly Rolls"/>
    <property type="match status" value="1"/>
</dbReference>
<dbReference type="Pfam" id="PF07883">
    <property type="entry name" value="Cupin_2"/>
    <property type="match status" value="1"/>
</dbReference>
<name>A0A6I2MKY0_9FLAO</name>
<dbReference type="InterPro" id="IPR011051">
    <property type="entry name" value="RmlC_Cupin_sf"/>
</dbReference>
<protein>
    <submittedName>
        <fullName evidence="2">Cupin domain-containing protein</fullName>
    </submittedName>
</protein>
<sequence length="166" mass="18392">MRSNVIILLMATTLILNMACKIDSQKNKDSTIESSALLYDKGMKIENSNFIGNAYLTGLVKADSINTNAVGNVHFEPGARSNWHLHPAGQILLVTDGEGYYQEEGSPLRVLKRGDVVKCPANTPHWHGASIDREFVQIAITGRQYGPTEWLRPVTDEEYNSLTSTE</sequence>
<evidence type="ECO:0000259" key="1">
    <source>
        <dbReference type="Pfam" id="PF07883"/>
    </source>
</evidence>